<reference evidence="9 10" key="1">
    <citation type="journal article" date="2015" name="Genome Biol. Evol.">
        <title>Functionally Structured Genomes in Lactobacillus kunkeei Colonizing the Honey Crop and Food Products of Honeybees and Stingless Bees.</title>
        <authorList>
            <person name="Tamarit D."/>
            <person name="Ellegaard K.M."/>
            <person name="Wikander J."/>
            <person name="Olofsson T."/>
            <person name="Vasquez A."/>
            <person name="Andersson S.G."/>
        </authorList>
    </citation>
    <scope>NUCLEOTIDE SEQUENCE [LARGE SCALE GENOMIC DNA]</scope>
    <source>
        <strain evidence="9 10">LAko</strain>
    </source>
</reference>
<dbReference type="Proteomes" id="UP000186588">
    <property type="component" value="Unassembled WGS sequence"/>
</dbReference>
<dbReference type="Gene3D" id="1.10.10.10">
    <property type="entry name" value="Winged helix-like DNA-binding domain superfamily/Winged helix DNA-binding domain"/>
    <property type="match status" value="1"/>
</dbReference>
<dbReference type="GO" id="GO:0003677">
    <property type="term" value="F:DNA binding"/>
    <property type="evidence" value="ECO:0007669"/>
    <property type="project" value="InterPro"/>
</dbReference>
<feature type="domain" description="Winged helix-turn-helix transcription repressor HrcA DNA-binding" evidence="7">
    <location>
        <begin position="1"/>
        <end position="71"/>
    </location>
</feature>
<comment type="function">
    <text evidence="5">Negative regulator of class I heat shock genes (grpE-dnaK-dnaJ and groELS operons). Prevents heat-shock induction of these operons.</text>
</comment>
<dbReference type="Pfam" id="PF01628">
    <property type="entry name" value="HrcA"/>
    <property type="match status" value="1"/>
</dbReference>
<accession>A0A0C2VY39</accession>
<evidence type="ECO:0000313" key="10">
    <source>
        <dbReference type="Proteomes" id="UP000037778"/>
    </source>
</evidence>
<evidence type="ECO:0000256" key="4">
    <source>
        <dbReference type="ARBA" id="ARBA00023163"/>
    </source>
</evidence>
<dbReference type="RefSeq" id="WP_041152349.1">
    <property type="nucleotide sequence ID" value="NZ_BAABVW010000105.1"/>
</dbReference>
<proteinExistence type="inferred from homology"/>
<organism evidence="8 11">
    <name type="scientific">Apilactobacillus kunkeei</name>
    <dbReference type="NCBI Taxonomy" id="148814"/>
    <lineage>
        <taxon>Bacteria</taxon>
        <taxon>Bacillati</taxon>
        <taxon>Bacillota</taxon>
        <taxon>Bacilli</taxon>
        <taxon>Lactobacillales</taxon>
        <taxon>Lactobacillaceae</taxon>
        <taxon>Apilactobacillus</taxon>
    </lineage>
</organism>
<dbReference type="InterPro" id="IPR036388">
    <property type="entry name" value="WH-like_DNA-bd_sf"/>
</dbReference>
<dbReference type="PANTHER" id="PTHR34824">
    <property type="entry name" value="HEAT-INDUCIBLE TRANSCRIPTION REPRESSOR HRCA"/>
    <property type="match status" value="1"/>
</dbReference>
<evidence type="ECO:0000259" key="7">
    <source>
        <dbReference type="Pfam" id="PF03444"/>
    </source>
</evidence>
<keyword evidence="1 5" id="KW-0678">Repressor</keyword>
<dbReference type="OrthoDB" id="9783139at2"/>
<evidence type="ECO:0000313" key="9">
    <source>
        <dbReference type="EMBL" id="KOY76322.1"/>
    </source>
</evidence>
<keyword evidence="4 5" id="KW-0804">Transcription</keyword>
<keyword evidence="3 5" id="KW-0346">Stress response</keyword>
<dbReference type="Proteomes" id="UP000037778">
    <property type="component" value="Unassembled WGS sequence"/>
</dbReference>
<name>A0A0C2VY39_9LACO</name>
<dbReference type="SUPFAM" id="SSF46785">
    <property type="entry name" value="Winged helix' DNA-binding domain"/>
    <property type="match status" value="1"/>
</dbReference>
<dbReference type="EMBL" id="BDDX01000001">
    <property type="protein sequence ID" value="GAT89999.1"/>
    <property type="molecule type" value="Genomic_DNA"/>
</dbReference>
<evidence type="ECO:0000259" key="6">
    <source>
        <dbReference type="Pfam" id="PF01628"/>
    </source>
</evidence>
<dbReference type="InterPro" id="IPR005104">
    <property type="entry name" value="WHTH_HrcA_DNA-bd"/>
</dbReference>
<comment type="similarity">
    <text evidence="5">Belongs to the HrcA family.</text>
</comment>
<sequence length="346" mass="38501">MLTEREKMILKIIVNDYTKSGVPVGSKALSSQLPIHVSSATVRNEMAFLEEIGLITKNHSSSGRVPSIEGYRYYVDNLLNPNPIDNSDMMIIQNSLSGRFRQIDEIVQQSADILSNLTNYTALTLKPEQETTPILGSFRLVPLGNHKVMAILITDNDEVVNQVFHIDGDLGGDKLDAVVRMINDKLAGKPLDEVITKLKTEIVPEILKYVKNPDSLVQTLDDVLMQASTNQFYIGGELNLLSFTDNNDISYLKPIYSLLNDTDDAAKFIKSSDNSISVQIGPELSNDLLKDYSIITGSYDVGPYGKGVIAVLGPTRMPYSRVIGIVDGFRNELSKKLRNYYDKYNQ</sequence>
<dbReference type="HAMAP" id="MF_00081">
    <property type="entry name" value="HrcA"/>
    <property type="match status" value="1"/>
</dbReference>
<dbReference type="Gene3D" id="3.30.450.40">
    <property type="match status" value="1"/>
</dbReference>
<evidence type="ECO:0000256" key="3">
    <source>
        <dbReference type="ARBA" id="ARBA00023016"/>
    </source>
</evidence>
<evidence type="ECO:0000313" key="11">
    <source>
        <dbReference type="Proteomes" id="UP000186588"/>
    </source>
</evidence>
<dbReference type="InterPro" id="IPR036390">
    <property type="entry name" value="WH_DNA-bd_sf"/>
</dbReference>
<dbReference type="PIRSF" id="PIRSF005485">
    <property type="entry name" value="HrcA"/>
    <property type="match status" value="1"/>
</dbReference>
<protein>
    <recommendedName>
        <fullName evidence="5">Heat-inducible transcription repressor HrcA</fullName>
    </recommendedName>
</protein>
<evidence type="ECO:0000256" key="1">
    <source>
        <dbReference type="ARBA" id="ARBA00022491"/>
    </source>
</evidence>
<dbReference type="InterPro" id="IPR029016">
    <property type="entry name" value="GAF-like_dom_sf"/>
</dbReference>
<evidence type="ECO:0000256" key="5">
    <source>
        <dbReference type="HAMAP-Rule" id="MF_00081"/>
    </source>
</evidence>
<keyword evidence="10" id="KW-1185">Reference proteome</keyword>
<dbReference type="AlphaFoldDB" id="A0A0C2VY39"/>
<dbReference type="SUPFAM" id="SSF55781">
    <property type="entry name" value="GAF domain-like"/>
    <property type="match status" value="1"/>
</dbReference>
<dbReference type="EMBL" id="JXCY01000006">
    <property type="protein sequence ID" value="KOY76322.1"/>
    <property type="molecule type" value="Genomic_DNA"/>
</dbReference>
<dbReference type="Pfam" id="PF03444">
    <property type="entry name" value="WHD_HrcA"/>
    <property type="match status" value="1"/>
</dbReference>
<dbReference type="InterPro" id="IPR023120">
    <property type="entry name" value="WHTH_transcript_rep_HrcA_IDD"/>
</dbReference>
<dbReference type="NCBIfam" id="TIGR00331">
    <property type="entry name" value="hrcA"/>
    <property type="match status" value="1"/>
</dbReference>
<dbReference type="Gene3D" id="3.30.390.60">
    <property type="entry name" value="Heat-inducible transcription repressor hrca homolog, domain 3"/>
    <property type="match status" value="1"/>
</dbReference>
<dbReference type="InterPro" id="IPR021153">
    <property type="entry name" value="HrcA_C"/>
</dbReference>
<dbReference type="PATRIC" id="fig|148814.19.peg.792"/>
<dbReference type="GO" id="GO:0045892">
    <property type="term" value="P:negative regulation of DNA-templated transcription"/>
    <property type="evidence" value="ECO:0007669"/>
    <property type="project" value="UniProtKB-UniRule"/>
</dbReference>
<comment type="caution">
    <text evidence="8">The sequence shown here is derived from an EMBL/GenBank/DDBJ whole genome shotgun (WGS) entry which is preliminary data.</text>
</comment>
<evidence type="ECO:0000313" key="8">
    <source>
        <dbReference type="EMBL" id="GAT89999.1"/>
    </source>
</evidence>
<feature type="domain" description="Heat-inducible transcription repressor HrcA C-terminal" evidence="6">
    <location>
        <begin position="104"/>
        <end position="323"/>
    </location>
</feature>
<dbReference type="PANTHER" id="PTHR34824:SF1">
    <property type="entry name" value="HEAT-INDUCIBLE TRANSCRIPTION REPRESSOR HRCA"/>
    <property type="match status" value="1"/>
</dbReference>
<keyword evidence="2 5" id="KW-0805">Transcription regulation</keyword>
<evidence type="ECO:0000256" key="2">
    <source>
        <dbReference type="ARBA" id="ARBA00023015"/>
    </source>
</evidence>
<reference evidence="8 11" key="2">
    <citation type="journal article" date="2016" name="Syst. Appl. Microbiol.">
        <title>Genomic characterization of a fructophilic bee symbiont Lactobacillus kunkeei reveals its niche-specific adaptation.</title>
        <authorList>
            <person name="Maeno S."/>
            <person name="Tanizawa Y."/>
            <person name="Kanesaki Y."/>
            <person name="Kubota E."/>
            <person name="Kumar H."/>
            <person name="Dicks L."/>
            <person name="Salminen S."/>
            <person name="Nakagawa J."/>
            <person name="Arita M."/>
            <person name="Endo A."/>
        </authorList>
    </citation>
    <scope>NUCLEOTIDE SEQUENCE [LARGE SCALE GENOMIC DNA]</scope>
    <source>
        <strain evidence="8 11">FF30-6</strain>
    </source>
</reference>
<dbReference type="InterPro" id="IPR002571">
    <property type="entry name" value="HrcA"/>
</dbReference>
<gene>
    <name evidence="5 8" type="primary">hrcA</name>
    <name evidence="8" type="ORF">FF306_00090</name>
    <name evidence="9" type="ORF">RZ71_07720</name>
</gene>